<dbReference type="InterPro" id="IPR035965">
    <property type="entry name" value="PAS-like_dom_sf"/>
</dbReference>
<dbReference type="NCBIfam" id="TIGR00229">
    <property type="entry name" value="sensory_box"/>
    <property type="match status" value="1"/>
</dbReference>
<dbReference type="EMBL" id="JAPWGY010000001">
    <property type="protein sequence ID" value="MCZ4279640.1"/>
    <property type="molecule type" value="Genomic_DNA"/>
</dbReference>
<proteinExistence type="predicted"/>
<dbReference type="RefSeq" id="WP_269421840.1">
    <property type="nucleotide sequence ID" value="NZ_JAPWGY010000001.1"/>
</dbReference>
<keyword evidence="3" id="KW-1185">Reference proteome</keyword>
<evidence type="ECO:0000259" key="1">
    <source>
        <dbReference type="PROSITE" id="PS50112"/>
    </source>
</evidence>
<dbReference type="InterPro" id="IPR013655">
    <property type="entry name" value="PAS_fold_3"/>
</dbReference>
<dbReference type="CDD" id="cd00130">
    <property type="entry name" value="PAS"/>
    <property type="match status" value="1"/>
</dbReference>
<sequence length="173" mass="19883">MQYPGKELFFDRNDLIVSKTDLKGRLTYTNDIFLQIASYSESEVIGKPHNIIRNPNMPRAIFELLWKNLAEGEEIFAYVVNSSKNGDHYWVIAHVTPSTVNGEIVGYHSTRRVPNPQTIKKIIEPLYDKLKKIEDANSNRKEGIKQSIEALNQILAEKNQSYNEFIATLARED</sequence>
<dbReference type="Proteomes" id="UP001069802">
    <property type="component" value="Unassembled WGS sequence"/>
</dbReference>
<organism evidence="2 3">
    <name type="scientific">Kiloniella laminariae</name>
    <dbReference type="NCBI Taxonomy" id="454162"/>
    <lineage>
        <taxon>Bacteria</taxon>
        <taxon>Pseudomonadati</taxon>
        <taxon>Pseudomonadota</taxon>
        <taxon>Alphaproteobacteria</taxon>
        <taxon>Rhodospirillales</taxon>
        <taxon>Kiloniellaceae</taxon>
        <taxon>Kiloniella</taxon>
    </lineage>
</organism>
<evidence type="ECO:0000313" key="3">
    <source>
        <dbReference type="Proteomes" id="UP001069802"/>
    </source>
</evidence>
<dbReference type="SUPFAM" id="SSF55785">
    <property type="entry name" value="PYP-like sensor domain (PAS domain)"/>
    <property type="match status" value="1"/>
</dbReference>
<accession>A0ABT4LEW3</accession>
<dbReference type="Gene3D" id="3.30.450.20">
    <property type="entry name" value="PAS domain"/>
    <property type="match status" value="1"/>
</dbReference>
<reference evidence="2" key="1">
    <citation type="submission" date="2022-12" db="EMBL/GenBank/DDBJ databases">
        <title>Bacterial isolates from different developmental stages of Nematostella vectensis.</title>
        <authorList>
            <person name="Fraune S."/>
        </authorList>
    </citation>
    <scope>NUCLEOTIDE SEQUENCE</scope>
    <source>
        <strain evidence="2">G21630-S1</strain>
    </source>
</reference>
<evidence type="ECO:0000313" key="2">
    <source>
        <dbReference type="EMBL" id="MCZ4279640.1"/>
    </source>
</evidence>
<dbReference type="PROSITE" id="PS50112">
    <property type="entry name" value="PAS"/>
    <property type="match status" value="1"/>
</dbReference>
<name>A0ABT4LEW3_9PROT</name>
<dbReference type="Pfam" id="PF08447">
    <property type="entry name" value="PAS_3"/>
    <property type="match status" value="1"/>
</dbReference>
<feature type="domain" description="PAS" evidence="1">
    <location>
        <begin position="21"/>
        <end position="47"/>
    </location>
</feature>
<gene>
    <name evidence="2" type="ORF">O4H49_02545</name>
</gene>
<dbReference type="InterPro" id="IPR000014">
    <property type="entry name" value="PAS"/>
</dbReference>
<comment type="caution">
    <text evidence="2">The sequence shown here is derived from an EMBL/GenBank/DDBJ whole genome shotgun (WGS) entry which is preliminary data.</text>
</comment>
<protein>
    <submittedName>
        <fullName evidence="2">PAS domain S-box protein</fullName>
    </submittedName>
</protein>